<evidence type="ECO:0000313" key="3">
    <source>
        <dbReference type="Proteomes" id="UP000192678"/>
    </source>
</evidence>
<dbReference type="Proteomes" id="UP000192678">
    <property type="component" value="Unassembled WGS sequence"/>
</dbReference>
<keyword evidence="3" id="KW-1185">Reference proteome</keyword>
<accession>A0A1W2A1L9</accession>
<feature type="domain" description="Bacteriophage T5 Orf172 DNA-binding" evidence="1">
    <location>
        <begin position="118"/>
        <end position="193"/>
    </location>
</feature>
<dbReference type="Pfam" id="PF13455">
    <property type="entry name" value="MUG113"/>
    <property type="match status" value="1"/>
</dbReference>
<reference evidence="2 3" key="1">
    <citation type="submission" date="2017-04" db="EMBL/GenBank/DDBJ databases">
        <authorList>
            <person name="Afonso C.L."/>
            <person name="Miller P.J."/>
            <person name="Scott M.A."/>
            <person name="Spackman E."/>
            <person name="Goraichik I."/>
            <person name="Dimitrov K.M."/>
            <person name="Suarez D.L."/>
            <person name="Swayne D.E."/>
        </authorList>
    </citation>
    <scope>NUCLEOTIDE SEQUENCE [LARGE SCALE GENOMIC DNA]</scope>
    <source>
        <strain evidence="2 3">DSM 19625</strain>
    </source>
</reference>
<gene>
    <name evidence="2" type="ORF">SAMN04488101_101257</name>
</gene>
<dbReference type="EMBL" id="FWYB01000001">
    <property type="protein sequence ID" value="SMC54587.1"/>
    <property type="molecule type" value="Genomic_DNA"/>
</dbReference>
<sequence length="205" mass="24109">MEERYSPWKAAYPLKMPEKFELEAYLSLSAEELFNLLNSTSTTQVFRALAALSLRNLGDDIFRSPENQELLRHVAAHGVTFKNRKLAYNLYCQLYPDQLEQIALGESKQIGYIYFLQEKKYGSIKIGRSLNLDLRLSSFVTDLPYRVELVGYIRSINYETIELTFHKHFRHKRLGGEWFELSAEEITDLKHHKFPKEIEELIIRD</sequence>
<organism evidence="2 3">
    <name type="scientific">Pedobacter nyackensis</name>
    <dbReference type="NCBI Taxonomy" id="475255"/>
    <lineage>
        <taxon>Bacteria</taxon>
        <taxon>Pseudomonadati</taxon>
        <taxon>Bacteroidota</taxon>
        <taxon>Sphingobacteriia</taxon>
        <taxon>Sphingobacteriales</taxon>
        <taxon>Sphingobacteriaceae</taxon>
        <taxon>Pedobacter</taxon>
    </lineage>
</organism>
<dbReference type="SMART" id="SM00974">
    <property type="entry name" value="T5orf172"/>
    <property type="match status" value="1"/>
</dbReference>
<dbReference type="RefSeq" id="WP_159452566.1">
    <property type="nucleotide sequence ID" value="NZ_FWYB01000001.1"/>
</dbReference>
<name>A0A1W2A1L9_9SPHI</name>
<dbReference type="OrthoDB" id="792524at2"/>
<dbReference type="InterPro" id="IPR018306">
    <property type="entry name" value="Phage_T5_Orf172_DNA-bd"/>
</dbReference>
<evidence type="ECO:0000313" key="2">
    <source>
        <dbReference type="EMBL" id="SMC54587.1"/>
    </source>
</evidence>
<dbReference type="AlphaFoldDB" id="A0A1W2A1L9"/>
<protein>
    <submittedName>
        <fullName evidence="2">T5orf172 domain-containing protein</fullName>
    </submittedName>
</protein>
<evidence type="ECO:0000259" key="1">
    <source>
        <dbReference type="SMART" id="SM00974"/>
    </source>
</evidence>
<proteinExistence type="predicted"/>